<dbReference type="InterPro" id="IPR051677">
    <property type="entry name" value="AfsR-DnrI-RedD_regulator"/>
</dbReference>
<dbReference type="EMBL" id="QEKW01000003">
    <property type="protein sequence ID" value="PVZ11764.1"/>
    <property type="molecule type" value="Genomic_DNA"/>
</dbReference>
<dbReference type="Pfam" id="PF13191">
    <property type="entry name" value="AAA_16"/>
    <property type="match status" value="1"/>
</dbReference>
<keyword evidence="3" id="KW-0238">DNA-binding</keyword>
<dbReference type="Proteomes" id="UP000245639">
    <property type="component" value="Unassembled WGS sequence"/>
</dbReference>
<gene>
    <name evidence="8" type="ORF">C8D89_10394</name>
</gene>
<keyword evidence="9" id="KW-1185">Reference proteome</keyword>
<proteinExistence type="inferred from homology"/>
<dbReference type="Pfam" id="PF03704">
    <property type="entry name" value="BTAD"/>
    <property type="match status" value="1"/>
</dbReference>
<dbReference type="SUPFAM" id="SSF48452">
    <property type="entry name" value="TPR-like"/>
    <property type="match status" value="2"/>
</dbReference>
<comment type="caution">
    <text evidence="8">The sequence shown here is derived from an EMBL/GenBank/DDBJ whole genome shotgun (WGS) entry which is preliminary data.</text>
</comment>
<organism evidence="8 9">
    <name type="scientific">Actinomycetospora cinnamomea</name>
    <dbReference type="NCBI Taxonomy" id="663609"/>
    <lineage>
        <taxon>Bacteria</taxon>
        <taxon>Bacillati</taxon>
        <taxon>Actinomycetota</taxon>
        <taxon>Actinomycetes</taxon>
        <taxon>Pseudonocardiales</taxon>
        <taxon>Pseudonocardiaceae</taxon>
        <taxon>Actinomycetospora</taxon>
    </lineage>
</organism>
<dbReference type="SMART" id="SM01043">
    <property type="entry name" value="BTAD"/>
    <property type="match status" value="1"/>
</dbReference>
<evidence type="ECO:0000259" key="6">
    <source>
        <dbReference type="SMART" id="SM00862"/>
    </source>
</evidence>
<comment type="similarity">
    <text evidence="1">Belongs to the AfsR/DnrI/RedD regulatory family.</text>
</comment>
<dbReference type="SUPFAM" id="SSF52540">
    <property type="entry name" value="P-loop containing nucleoside triphosphate hydrolases"/>
    <property type="match status" value="1"/>
</dbReference>
<dbReference type="InterPro" id="IPR036388">
    <property type="entry name" value="WH-like_DNA-bd_sf"/>
</dbReference>
<dbReference type="Gene3D" id="1.25.40.10">
    <property type="entry name" value="Tetratricopeptide repeat domain"/>
    <property type="match status" value="2"/>
</dbReference>
<feature type="domain" description="Bacterial transcriptional activator" evidence="7">
    <location>
        <begin position="99"/>
        <end position="240"/>
    </location>
</feature>
<dbReference type="GO" id="GO:0006355">
    <property type="term" value="P:regulation of DNA-templated transcription"/>
    <property type="evidence" value="ECO:0007669"/>
    <property type="project" value="InterPro"/>
</dbReference>
<keyword evidence="4" id="KW-0804">Transcription</keyword>
<dbReference type="SMART" id="SM00862">
    <property type="entry name" value="Trans_reg_C"/>
    <property type="match status" value="1"/>
</dbReference>
<dbReference type="GO" id="GO:0003677">
    <property type="term" value="F:DNA binding"/>
    <property type="evidence" value="ECO:0007669"/>
    <property type="project" value="UniProtKB-KW"/>
</dbReference>
<evidence type="ECO:0000313" key="8">
    <source>
        <dbReference type="EMBL" id="PVZ11764.1"/>
    </source>
</evidence>
<dbReference type="Gene3D" id="1.10.10.10">
    <property type="entry name" value="Winged helix-like DNA-binding domain superfamily/Winged helix DNA-binding domain"/>
    <property type="match status" value="1"/>
</dbReference>
<accession>A0A2U1FHV7</accession>
<evidence type="ECO:0000313" key="9">
    <source>
        <dbReference type="Proteomes" id="UP000245639"/>
    </source>
</evidence>
<evidence type="ECO:0000256" key="2">
    <source>
        <dbReference type="ARBA" id="ARBA00023015"/>
    </source>
</evidence>
<sequence length="1054" mass="110585">MPRVHLQLLGRFQVRREGEEVPPTAFRGRKVRTLLRVLAVHRPALVPHDVLVEALWPDRPPADPVANLNVLVNRARRAVGDPAAVRTGTSGYALGDVSCDLDGFAAALHAARTGRDPAAVLRSATAALASWGEPLAEDTYADWAQEPRERLRRERVEACELAAEAALTMGEPRAAAATAAEAVAAEPLREHAVHLLARALDAAGDRARGLDTIARFRARLADELGLDPSPALDALQTALLRGGASQGPPGTGAAGPPTITDVPFVGREDEVGAVRSGIAARRVVVVSGPAGAGKSRLVAEALRGTGLPVVATRAFSSERAESWAVARGLVAEALACDVTTAHDLPPRMREAVGWLLPEFETAPPATLDGESRRALVLATALRVLEAVSVEGAVLVVDDLQWADASSRALVGSALDRLPFLTAVLALRPDEIDTAGLRRIVGDRAATEIRLGRLPPDAVEAMVDDPALARALRASTDGTPFAVLEVLRELWARGVVGTPDAVPLATELGRDGQRRAIVRRVRRLDDAAATLVALVGLLGREAPARVLATAAGTEPRTTLAELSELARLGLLRLGEAGWAPAHDLVGDAVQEMLEPAERVRLHGALAGALAAGGGDDPEVARHHREAGDPVAAAEAYLRAARRALDQRGLREARELATSGLALHPCRDARVALLDVRAESAAALGDLDEALADLRDGLGEDAPGRPHRLARSAMFTSGARDLRRAAELAELALVEAGDDDPAERAAALETAAVLDMNLELPERARVRADEALALYRRLGDGRGVARILDGRAMATFLDGKVRAAVDLFARVAHLFSDSGDLLRVVTPRSTRGHGLVFAGRPAEGLAETDAALRLARELAMPEGQAYALWHRSEALSALGRVDEAEADAREALRIARDAGHRGWTATACRALGIAMQARGDLEAATAAFAESATVAGDALSLFACWAAARSALVAVARGDLVDAGRDVDRALGTGPGLGRHEARWARVELAAARGDPRCARWAIEARRAAEDAGATAIVPRLVELGARPSSRDPSSAGRGAGALRDGSAAGTRRASS</sequence>
<feature type="domain" description="OmpR/PhoB-type" evidence="6">
    <location>
        <begin position="18"/>
        <end position="94"/>
    </location>
</feature>
<feature type="region of interest" description="Disordered" evidence="5">
    <location>
        <begin position="1022"/>
        <end position="1054"/>
    </location>
</feature>
<keyword evidence="2" id="KW-0805">Transcription regulation</keyword>
<dbReference type="InterPro" id="IPR001867">
    <property type="entry name" value="OmpR/PhoB-type_DNA-bd"/>
</dbReference>
<dbReference type="PANTHER" id="PTHR35807">
    <property type="entry name" value="TRANSCRIPTIONAL REGULATOR REDD-RELATED"/>
    <property type="match status" value="1"/>
</dbReference>
<dbReference type="InterPro" id="IPR016032">
    <property type="entry name" value="Sig_transdc_resp-reg_C-effctor"/>
</dbReference>
<dbReference type="InterPro" id="IPR027417">
    <property type="entry name" value="P-loop_NTPase"/>
</dbReference>
<evidence type="ECO:0000256" key="5">
    <source>
        <dbReference type="SAM" id="MobiDB-lite"/>
    </source>
</evidence>
<dbReference type="InterPro" id="IPR011990">
    <property type="entry name" value="TPR-like_helical_dom_sf"/>
</dbReference>
<dbReference type="InterPro" id="IPR005158">
    <property type="entry name" value="BTAD"/>
</dbReference>
<evidence type="ECO:0000256" key="3">
    <source>
        <dbReference type="ARBA" id="ARBA00023125"/>
    </source>
</evidence>
<dbReference type="SUPFAM" id="SSF46894">
    <property type="entry name" value="C-terminal effector domain of the bipartite response regulators"/>
    <property type="match status" value="1"/>
</dbReference>
<dbReference type="AlphaFoldDB" id="A0A2U1FHV7"/>
<name>A0A2U1FHV7_9PSEU</name>
<protein>
    <submittedName>
        <fullName evidence="8">Putative ATPase</fullName>
    </submittedName>
</protein>
<dbReference type="Gene3D" id="3.40.50.300">
    <property type="entry name" value="P-loop containing nucleotide triphosphate hydrolases"/>
    <property type="match status" value="1"/>
</dbReference>
<evidence type="ECO:0000259" key="7">
    <source>
        <dbReference type="SMART" id="SM01043"/>
    </source>
</evidence>
<evidence type="ECO:0000256" key="1">
    <source>
        <dbReference type="ARBA" id="ARBA00005820"/>
    </source>
</evidence>
<evidence type="ECO:0000256" key="4">
    <source>
        <dbReference type="ARBA" id="ARBA00023163"/>
    </source>
</evidence>
<dbReference type="GO" id="GO:0000160">
    <property type="term" value="P:phosphorelay signal transduction system"/>
    <property type="evidence" value="ECO:0007669"/>
    <property type="project" value="InterPro"/>
</dbReference>
<dbReference type="InterPro" id="IPR041664">
    <property type="entry name" value="AAA_16"/>
</dbReference>
<dbReference type="PANTHER" id="PTHR35807:SF1">
    <property type="entry name" value="TRANSCRIPTIONAL REGULATOR REDD"/>
    <property type="match status" value="1"/>
</dbReference>
<reference evidence="8 9" key="1">
    <citation type="submission" date="2018-04" db="EMBL/GenBank/DDBJ databases">
        <title>Genomic Encyclopedia of Type Strains, Phase IV (KMG-IV): sequencing the most valuable type-strain genomes for metagenomic binning, comparative biology and taxonomic classification.</title>
        <authorList>
            <person name="Goeker M."/>
        </authorList>
    </citation>
    <scope>NUCLEOTIDE SEQUENCE [LARGE SCALE GENOMIC DNA]</scope>
    <source>
        <strain evidence="8 9">DSM 45771</strain>
    </source>
</reference>
<dbReference type="RefSeq" id="WP_165825591.1">
    <property type="nucleotide sequence ID" value="NZ_QEKW01000003.1"/>
</dbReference>